<dbReference type="PATRIC" id="fig|187330.3.peg.1581"/>
<keyword evidence="1" id="KW-0812">Transmembrane</keyword>
<protein>
    <recommendedName>
        <fullName evidence="4">Alkaline phosphatase</fullName>
    </recommendedName>
</protein>
<keyword evidence="3" id="KW-1185">Reference proteome</keyword>
<feature type="transmembrane region" description="Helical" evidence="1">
    <location>
        <begin position="108"/>
        <end position="124"/>
    </location>
</feature>
<accession>A0A0N1EHI3</accession>
<feature type="transmembrane region" description="Helical" evidence="1">
    <location>
        <begin position="59"/>
        <end position="87"/>
    </location>
</feature>
<feature type="transmembrane region" description="Helical" evidence="1">
    <location>
        <begin position="27"/>
        <end position="53"/>
    </location>
</feature>
<evidence type="ECO:0000256" key="1">
    <source>
        <dbReference type="SAM" id="Phobius"/>
    </source>
</evidence>
<dbReference type="RefSeq" id="WP_054455276.1">
    <property type="nucleotide sequence ID" value="NZ_LHPH01000020.1"/>
</dbReference>
<evidence type="ECO:0008006" key="4">
    <source>
        <dbReference type="Google" id="ProtNLM"/>
    </source>
</evidence>
<evidence type="ECO:0000313" key="3">
    <source>
        <dbReference type="Proteomes" id="UP000037848"/>
    </source>
</evidence>
<gene>
    <name evidence="2" type="ORF">ADS77_15725</name>
</gene>
<keyword evidence="1" id="KW-0472">Membrane</keyword>
<dbReference type="STRING" id="187330.AMS58_16815"/>
<keyword evidence="1" id="KW-1133">Transmembrane helix</keyword>
<organism evidence="2 3">
    <name type="scientific">Pseudoalteromonas porphyrae</name>
    <dbReference type="NCBI Taxonomy" id="187330"/>
    <lineage>
        <taxon>Bacteria</taxon>
        <taxon>Pseudomonadati</taxon>
        <taxon>Pseudomonadota</taxon>
        <taxon>Gammaproteobacteria</taxon>
        <taxon>Alteromonadales</taxon>
        <taxon>Pseudoalteromonadaceae</taxon>
        <taxon>Pseudoalteromonas</taxon>
    </lineage>
</organism>
<dbReference type="OrthoDB" id="6315780at2"/>
<comment type="caution">
    <text evidence="2">The sequence shown here is derived from an EMBL/GenBank/DDBJ whole genome shotgun (WGS) entry which is preliminary data.</text>
</comment>
<dbReference type="EMBL" id="LHPH01000020">
    <property type="protein sequence ID" value="KPH60757.1"/>
    <property type="molecule type" value="Genomic_DNA"/>
</dbReference>
<sequence length="191" mass="20845">MKKQQSVSRRVIAWIGKNGAKPNAIPTLAFVSVGDFFIPALPTQTSVILLAWLQPKKAALTALAFASAAAVGACILLFLVTVLDSYLQLIVPTQDSKMYSRWVELQGYIKEYGFIALAAMSLLPTPPRLMVVLSFLSGLGVPTIISTVFIGKLVWFFSVVSVIKIAPNWLMKLPIIGKKIEKLISPKLQSD</sequence>
<feature type="transmembrane region" description="Helical" evidence="1">
    <location>
        <begin position="144"/>
        <end position="163"/>
    </location>
</feature>
<reference evidence="2 3" key="1">
    <citation type="submission" date="2015-08" db="EMBL/GenBank/DDBJ databases">
        <title>Draft Genome Sequence of Pseudoalteromonas porphyrae UCD-SED14.</title>
        <authorList>
            <person name="Coil D.A."/>
            <person name="Jospin G."/>
            <person name="Lee R.D."/>
            <person name="Eisen J.A."/>
        </authorList>
    </citation>
    <scope>NUCLEOTIDE SEQUENCE [LARGE SCALE GENOMIC DNA]</scope>
    <source>
        <strain evidence="2 3">UCD-SED14</strain>
    </source>
</reference>
<dbReference type="AlphaFoldDB" id="A0A0N1EHI3"/>
<name>A0A0N1EHI3_9GAMM</name>
<evidence type="ECO:0000313" key="2">
    <source>
        <dbReference type="EMBL" id="KPH60757.1"/>
    </source>
</evidence>
<proteinExistence type="predicted"/>
<dbReference type="Proteomes" id="UP000037848">
    <property type="component" value="Unassembled WGS sequence"/>
</dbReference>